<dbReference type="Proteomes" id="UP001165960">
    <property type="component" value="Unassembled WGS sequence"/>
</dbReference>
<gene>
    <name evidence="1" type="ORF">DSO57_1021037</name>
</gene>
<reference evidence="1" key="1">
    <citation type="submission" date="2022-04" db="EMBL/GenBank/DDBJ databases">
        <title>Genome of the entomopathogenic fungus Entomophthora muscae.</title>
        <authorList>
            <person name="Elya C."/>
            <person name="Lovett B.R."/>
            <person name="Lee E."/>
            <person name="Macias A.M."/>
            <person name="Hajek A.E."/>
            <person name="De Bivort B.L."/>
            <person name="Kasson M.T."/>
            <person name="De Fine Licht H.H."/>
            <person name="Stajich J.E."/>
        </authorList>
    </citation>
    <scope>NUCLEOTIDE SEQUENCE</scope>
    <source>
        <strain evidence="1">Berkeley</strain>
    </source>
</reference>
<name>A0ACC2TQY7_9FUNG</name>
<evidence type="ECO:0000313" key="1">
    <source>
        <dbReference type="EMBL" id="KAJ9076994.1"/>
    </source>
</evidence>
<proteinExistence type="predicted"/>
<keyword evidence="2" id="KW-1185">Reference proteome</keyword>
<dbReference type="EMBL" id="QTSX02002230">
    <property type="protein sequence ID" value="KAJ9076994.1"/>
    <property type="molecule type" value="Genomic_DNA"/>
</dbReference>
<accession>A0ACC2TQY7</accession>
<sequence>MITAVALLAIILGTLFLGVGPLFNNLWNSNSIIVTMHLAKTISSNKKLILDKGLRWTFDFYSGYASGYTIGKEQCIDHSTANYIFRKCFKATSISFLIPYVEQVEHLVCHGDQSCGLNVSLAPKIEGKPNSIIFDNKSVHYYVIKSFPSYPLGQENGYKTKISIPAHSNYTFKVKPIFLIVEGLQLQYLSSSNKPNHTRQEDFKVAITDLNGVLAGFYSIQEVKYTADM</sequence>
<evidence type="ECO:0000313" key="2">
    <source>
        <dbReference type="Proteomes" id="UP001165960"/>
    </source>
</evidence>
<comment type="caution">
    <text evidence="1">The sequence shown here is derived from an EMBL/GenBank/DDBJ whole genome shotgun (WGS) entry which is preliminary data.</text>
</comment>
<protein>
    <submittedName>
        <fullName evidence="1">Uncharacterized protein</fullName>
    </submittedName>
</protein>
<organism evidence="1 2">
    <name type="scientific">Entomophthora muscae</name>
    <dbReference type="NCBI Taxonomy" id="34485"/>
    <lineage>
        <taxon>Eukaryota</taxon>
        <taxon>Fungi</taxon>
        <taxon>Fungi incertae sedis</taxon>
        <taxon>Zoopagomycota</taxon>
        <taxon>Entomophthoromycotina</taxon>
        <taxon>Entomophthoromycetes</taxon>
        <taxon>Entomophthorales</taxon>
        <taxon>Entomophthoraceae</taxon>
        <taxon>Entomophthora</taxon>
    </lineage>
</organism>